<name>A0A944CIG1_9BACI</name>
<evidence type="ECO:0000313" key="4">
    <source>
        <dbReference type="Proteomes" id="UP000761411"/>
    </source>
</evidence>
<dbReference type="CDD" id="cd04301">
    <property type="entry name" value="NAT_SF"/>
    <property type="match status" value="1"/>
</dbReference>
<dbReference type="Proteomes" id="UP000761411">
    <property type="component" value="Unassembled WGS sequence"/>
</dbReference>
<evidence type="ECO:0000259" key="2">
    <source>
        <dbReference type="PROSITE" id="PS51186"/>
    </source>
</evidence>
<dbReference type="Pfam" id="PF00583">
    <property type="entry name" value="Acetyltransf_1"/>
    <property type="match status" value="1"/>
</dbReference>
<comment type="caution">
    <text evidence="3">The sequence shown here is derived from an EMBL/GenBank/DDBJ whole genome shotgun (WGS) entry which is preliminary data.</text>
</comment>
<keyword evidence="1" id="KW-0808">Transferase</keyword>
<protein>
    <submittedName>
        <fullName evidence="3">GNAT family N-acetyltransferase</fullName>
    </submittedName>
</protein>
<dbReference type="GO" id="GO:0008080">
    <property type="term" value="F:N-acetyltransferase activity"/>
    <property type="evidence" value="ECO:0007669"/>
    <property type="project" value="InterPro"/>
</dbReference>
<gene>
    <name evidence="3" type="ORF">DYI25_04560</name>
</gene>
<feature type="domain" description="N-acetyltransferase" evidence="2">
    <location>
        <begin position="7"/>
        <end position="164"/>
    </location>
</feature>
<keyword evidence="4" id="KW-1185">Reference proteome</keyword>
<dbReference type="InterPro" id="IPR000182">
    <property type="entry name" value="GNAT_dom"/>
</dbReference>
<evidence type="ECO:0000256" key="1">
    <source>
        <dbReference type="ARBA" id="ARBA00022679"/>
    </source>
</evidence>
<dbReference type="InterPro" id="IPR016181">
    <property type="entry name" value="Acyl_CoA_acyltransferase"/>
</dbReference>
<dbReference type="AlphaFoldDB" id="A0A944CIG1"/>
<dbReference type="SUPFAM" id="SSF55729">
    <property type="entry name" value="Acyl-CoA N-acyltransferases (Nat)"/>
    <property type="match status" value="1"/>
</dbReference>
<accession>A0A944CIG1</accession>
<dbReference type="Gene3D" id="3.40.630.30">
    <property type="match status" value="1"/>
</dbReference>
<dbReference type="EMBL" id="QTKX01000001">
    <property type="protein sequence ID" value="MBS8263714.1"/>
    <property type="molecule type" value="Genomic_DNA"/>
</dbReference>
<dbReference type="InterPro" id="IPR050769">
    <property type="entry name" value="NAT_camello-type"/>
</dbReference>
<proteinExistence type="predicted"/>
<dbReference type="PANTHER" id="PTHR13947">
    <property type="entry name" value="GNAT FAMILY N-ACETYLTRANSFERASE"/>
    <property type="match status" value="1"/>
</dbReference>
<reference evidence="3 4" key="1">
    <citation type="journal article" date="2021" name="Microorganisms">
        <title>Bacterial Dimethylsulfoniopropionate Biosynthesis in the East China Sea.</title>
        <authorList>
            <person name="Liu J."/>
            <person name="Zhang Y."/>
            <person name="Liu J."/>
            <person name="Zhong H."/>
            <person name="Williams B.T."/>
            <person name="Zheng Y."/>
            <person name="Curson A.R.J."/>
            <person name="Sun C."/>
            <person name="Sun H."/>
            <person name="Song D."/>
            <person name="Wagner Mackenzie B."/>
            <person name="Bermejo Martinez A."/>
            <person name="Todd J.D."/>
            <person name="Zhang X.H."/>
        </authorList>
    </citation>
    <scope>NUCLEOTIDE SEQUENCE [LARGE SCALE GENOMIC DNA]</scope>
    <source>
        <strain evidence="3 4">ESS08</strain>
    </source>
</reference>
<sequence>MKYGEIETVRNLRLESYQEYRQFVSKEHWEVLKNTLISDNDLKNNAKIYTAELDGQIVGSVVLFPPSIQAYDWNKNVQEYPEIRMLAVKPGTRGKGIGGALVEHCVKVSKDENNSHIGLHTASFMKKALALYVSMGFERVPELDLEPMNDGIIVKAFIMDLNKNT</sequence>
<organism evidence="3 4">
    <name type="scientific">Mesobacillus boroniphilus</name>
    <dbReference type="NCBI Taxonomy" id="308892"/>
    <lineage>
        <taxon>Bacteria</taxon>
        <taxon>Bacillati</taxon>
        <taxon>Bacillota</taxon>
        <taxon>Bacilli</taxon>
        <taxon>Bacillales</taxon>
        <taxon>Bacillaceae</taxon>
        <taxon>Mesobacillus</taxon>
    </lineage>
</organism>
<dbReference type="PANTHER" id="PTHR13947:SF37">
    <property type="entry name" value="LD18367P"/>
    <property type="match status" value="1"/>
</dbReference>
<evidence type="ECO:0000313" key="3">
    <source>
        <dbReference type="EMBL" id="MBS8263714.1"/>
    </source>
</evidence>
<dbReference type="PROSITE" id="PS51186">
    <property type="entry name" value="GNAT"/>
    <property type="match status" value="1"/>
</dbReference>